<reference evidence="4" key="1">
    <citation type="submission" date="2025-08" db="UniProtKB">
        <authorList>
            <consortium name="RefSeq"/>
        </authorList>
    </citation>
    <scope>IDENTIFICATION</scope>
    <source>
        <tissue evidence="4">Whole sample</tissue>
    </source>
</reference>
<feature type="region of interest" description="Disordered" evidence="1">
    <location>
        <begin position="499"/>
        <end position="523"/>
    </location>
</feature>
<sequence length="621" mass="69797">MEIEEKHLNNEYFDICDDHCYSKGLKRSFLEDHQGQAEIYSSCPSDSDNESYDSSEEEEEQEGVLSGRRIVELGFLATKLDEGCSKCSSELKLSSCIGEIRYGLGSLLKIQCNVCHEIINIPTGKRHGQNAWDINTKLGAALLFCGQGETTINNFLACLNIPTVSPVTFKRREREVGSVFEAIANESCNEALSEEKNKSQDPNNYSVSFDAGWQTRGSGRNYASLSGHASMIGEQTGKIVSYAVRCKKCRFCESTVEIGTTNHDCRKNWQKSSKAMESDMAVEMLHDLETRNFHVKHLIMDNDSTTFAKAKASFDPNIKKISDFNHTKKNLISKLYDMKKQKKYPLLGPKTIQHLSKCFAYAVKSNSDTTTLQKNLECIPSHVFGDHNSCQSQWCRYLQDPENYRPVNLPYGKYLSGMDLFNDLQHIFTDLAKSASQLTNMGSTQSNENFNRIVACKNPKNFFYSGSESTAFRVAAAVAHKNIGHSTVGKVYDTLLLSPGNHTNMHEKRMNSKREKDKTRKSSKLYKKRRLELKKLKSNQISTCEIKEGVTYESGVGLSSSDHLDEEIPDCTPLPVSSSLSQNNDTCNNFVYFDLETTGLGTSAEITQLSCVFEEKAFNRL</sequence>
<feature type="compositionally biased region" description="Acidic residues" evidence="1">
    <location>
        <begin position="47"/>
        <end position="62"/>
    </location>
</feature>
<feature type="compositionally biased region" description="Basic and acidic residues" evidence="1">
    <location>
        <begin position="504"/>
        <end position="520"/>
    </location>
</feature>
<protein>
    <submittedName>
        <fullName evidence="4">Uncharacterized protein LOC111120631</fullName>
    </submittedName>
</protein>
<gene>
    <name evidence="4" type="primary">LOC111120631</name>
</gene>
<evidence type="ECO:0000259" key="2">
    <source>
        <dbReference type="Pfam" id="PF20700"/>
    </source>
</evidence>
<evidence type="ECO:0000313" key="4">
    <source>
        <dbReference type="RefSeq" id="XP_022317199.1"/>
    </source>
</evidence>
<accession>A0A8B8CPT5</accession>
<dbReference type="GeneID" id="111120631"/>
<dbReference type="InterPro" id="IPR049012">
    <property type="entry name" value="Mutator_transp_dom"/>
</dbReference>
<dbReference type="OrthoDB" id="6152639at2759"/>
<evidence type="ECO:0000313" key="3">
    <source>
        <dbReference type="Proteomes" id="UP000694844"/>
    </source>
</evidence>
<dbReference type="RefSeq" id="XP_022317199.1">
    <property type="nucleotide sequence ID" value="XM_022461491.1"/>
</dbReference>
<feature type="domain" description="Mutator-like transposase" evidence="2">
    <location>
        <begin position="67"/>
        <end position="395"/>
    </location>
</feature>
<dbReference type="Pfam" id="PF20700">
    <property type="entry name" value="Mutator"/>
    <property type="match status" value="1"/>
</dbReference>
<dbReference type="AlphaFoldDB" id="A0A8B8CPT5"/>
<proteinExistence type="predicted"/>
<dbReference type="KEGG" id="cvn:111120631"/>
<dbReference type="PANTHER" id="PTHR31751">
    <property type="entry name" value="SI:CH211-108C17.2-RELATED-RELATED"/>
    <property type="match status" value="1"/>
</dbReference>
<name>A0A8B8CPT5_CRAVI</name>
<evidence type="ECO:0000256" key="1">
    <source>
        <dbReference type="SAM" id="MobiDB-lite"/>
    </source>
</evidence>
<keyword evidence="3" id="KW-1185">Reference proteome</keyword>
<feature type="region of interest" description="Disordered" evidence="1">
    <location>
        <begin position="39"/>
        <end position="65"/>
    </location>
</feature>
<dbReference type="Proteomes" id="UP000694844">
    <property type="component" value="Chromosome 2"/>
</dbReference>
<organism evidence="3 4">
    <name type="scientific">Crassostrea virginica</name>
    <name type="common">Eastern oyster</name>
    <dbReference type="NCBI Taxonomy" id="6565"/>
    <lineage>
        <taxon>Eukaryota</taxon>
        <taxon>Metazoa</taxon>
        <taxon>Spiralia</taxon>
        <taxon>Lophotrochozoa</taxon>
        <taxon>Mollusca</taxon>
        <taxon>Bivalvia</taxon>
        <taxon>Autobranchia</taxon>
        <taxon>Pteriomorphia</taxon>
        <taxon>Ostreida</taxon>
        <taxon>Ostreoidea</taxon>
        <taxon>Ostreidae</taxon>
        <taxon>Crassostrea</taxon>
    </lineage>
</organism>